<dbReference type="AlphaFoldDB" id="A0A9E7HGT1"/>
<evidence type="ECO:0000313" key="3">
    <source>
        <dbReference type="Proteomes" id="UP001055439"/>
    </source>
</evidence>
<dbReference type="EMBL" id="CP097510">
    <property type="protein sequence ID" value="URE32896.1"/>
    <property type="molecule type" value="Genomic_DNA"/>
</dbReference>
<evidence type="ECO:0000313" key="2">
    <source>
        <dbReference type="EMBL" id="URE32896.1"/>
    </source>
</evidence>
<evidence type="ECO:0000256" key="1">
    <source>
        <dbReference type="SAM" id="MobiDB-lite"/>
    </source>
</evidence>
<feature type="compositionally biased region" description="Polar residues" evidence="1">
    <location>
        <begin position="84"/>
        <end position="99"/>
    </location>
</feature>
<proteinExistence type="predicted"/>
<feature type="region of interest" description="Disordered" evidence="1">
    <location>
        <begin position="1"/>
        <end position="104"/>
    </location>
</feature>
<keyword evidence="3" id="KW-1185">Reference proteome</keyword>
<feature type="compositionally biased region" description="Low complexity" evidence="1">
    <location>
        <begin position="44"/>
        <end position="58"/>
    </location>
</feature>
<reference evidence="2" key="1">
    <citation type="submission" date="2022-05" db="EMBL/GenBank/DDBJ databases">
        <title>The Musa troglodytarum L. genome provides insights into the mechanism of non-climacteric behaviour and enrichment of carotenoids.</title>
        <authorList>
            <person name="Wang J."/>
        </authorList>
    </citation>
    <scope>NUCLEOTIDE SEQUENCE</scope>
    <source>
        <tissue evidence="2">Leaf</tissue>
    </source>
</reference>
<dbReference type="Proteomes" id="UP001055439">
    <property type="component" value="Chromosome 8"/>
</dbReference>
<accession>A0A9E7HGT1</accession>
<feature type="compositionally biased region" description="Low complexity" evidence="1">
    <location>
        <begin position="1"/>
        <end position="10"/>
    </location>
</feature>
<name>A0A9E7HGT1_9LILI</name>
<protein>
    <submittedName>
        <fullName evidence="2">Uncharacterized protein</fullName>
    </submittedName>
</protein>
<sequence>MQLQQQQQQQQEEEAKRRVDGASFQCQRSTADGGTGGSSPPAPASSASFASTSTVTPADPRRHDASPRLPRFPSLRQHRGIPSLLTTTVNVDPSLSTPGSCGREEGECVEVFSIDGKPETLHPSVSSS</sequence>
<gene>
    <name evidence="2" type="ORF">MUK42_17818</name>
</gene>
<organism evidence="2 3">
    <name type="scientific">Musa troglodytarum</name>
    <name type="common">fe'i banana</name>
    <dbReference type="NCBI Taxonomy" id="320322"/>
    <lineage>
        <taxon>Eukaryota</taxon>
        <taxon>Viridiplantae</taxon>
        <taxon>Streptophyta</taxon>
        <taxon>Embryophyta</taxon>
        <taxon>Tracheophyta</taxon>
        <taxon>Spermatophyta</taxon>
        <taxon>Magnoliopsida</taxon>
        <taxon>Liliopsida</taxon>
        <taxon>Zingiberales</taxon>
        <taxon>Musaceae</taxon>
        <taxon>Musa</taxon>
    </lineage>
</organism>